<feature type="transmembrane region" description="Helical" evidence="1">
    <location>
        <begin position="114"/>
        <end position="132"/>
    </location>
</feature>
<evidence type="ECO:0000256" key="1">
    <source>
        <dbReference type="SAM" id="Phobius"/>
    </source>
</evidence>
<accession>A0ABU9UAV6</accession>
<feature type="transmembrane region" description="Helical" evidence="1">
    <location>
        <begin position="87"/>
        <end position="107"/>
    </location>
</feature>
<gene>
    <name evidence="3" type="ORF">WKV44_04515</name>
</gene>
<protein>
    <submittedName>
        <fullName evidence="3">DUF6320 domain-containing protein</fullName>
    </submittedName>
</protein>
<dbReference type="Proteomes" id="UP001466331">
    <property type="component" value="Unassembled WGS sequence"/>
</dbReference>
<organism evidence="3 4">
    <name type="scientific">Rarispira pelagica</name>
    <dbReference type="NCBI Taxonomy" id="3141764"/>
    <lineage>
        <taxon>Bacteria</taxon>
        <taxon>Pseudomonadati</taxon>
        <taxon>Spirochaetota</taxon>
        <taxon>Spirochaetia</taxon>
        <taxon>Winmispirales</taxon>
        <taxon>Winmispiraceae</taxon>
        <taxon>Rarispira</taxon>
    </lineage>
</organism>
<comment type="caution">
    <text evidence="3">The sequence shown here is derived from an EMBL/GenBank/DDBJ whole genome shotgun (WGS) entry which is preliminary data.</text>
</comment>
<sequence length="236" mass="26843">MKYCTNCGVELSDSHTKCPLCGSELGKEKTTKKEPFPEHVTREEMIRRPPAGKTKIAFSVLSFIILTTILLLLTVDYELNSNITWSVYPILSLLMVWALITTGVYSYKRPSLMVVIYFFIISLFLLAIDLYSTGKLSWSLFLGIPIVFITFLSGFFLIAFMAKGKKEGFFFIGIFMFAISILCTGINAFINSYLKTDMIINWSLIVDAITVPAGTFFLYLHFGLKKELHVEKIFHF</sequence>
<evidence type="ECO:0000313" key="3">
    <source>
        <dbReference type="EMBL" id="MEM5947802.1"/>
    </source>
</evidence>
<keyword evidence="1" id="KW-1133">Transmembrane helix</keyword>
<feature type="transmembrane region" description="Helical" evidence="1">
    <location>
        <begin position="169"/>
        <end position="190"/>
    </location>
</feature>
<feature type="transmembrane region" description="Helical" evidence="1">
    <location>
        <begin position="56"/>
        <end position="75"/>
    </location>
</feature>
<dbReference type="RefSeq" id="WP_420069252.1">
    <property type="nucleotide sequence ID" value="NZ_JBCHKQ010000002.1"/>
</dbReference>
<name>A0ABU9UAV6_9SPIR</name>
<evidence type="ECO:0000259" key="2">
    <source>
        <dbReference type="Pfam" id="PF13240"/>
    </source>
</evidence>
<dbReference type="Pfam" id="PF19845">
    <property type="entry name" value="DUF6320"/>
    <property type="match status" value="1"/>
</dbReference>
<feature type="transmembrane region" description="Helical" evidence="1">
    <location>
        <begin position="202"/>
        <end position="222"/>
    </location>
</feature>
<keyword evidence="1" id="KW-0812">Transmembrane</keyword>
<keyword evidence="4" id="KW-1185">Reference proteome</keyword>
<dbReference type="Pfam" id="PF13240">
    <property type="entry name" value="Zn_Ribbon_1"/>
    <property type="match status" value="1"/>
</dbReference>
<keyword evidence="1" id="KW-0472">Membrane</keyword>
<evidence type="ECO:0000313" key="4">
    <source>
        <dbReference type="Proteomes" id="UP001466331"/>
    </source>
</evidence>
<feature type="transmembrane region" description="Helical" evidence="1">
    <location>
        <begin position="138"/>
        <end position="162"/>
    </location>
</feature>
<proteinExistence type="predicted"/>
<feature type="domain" description="Zinc-ribbon" evidence="2">
    <location>
        <begin position="3"/>
        <end position="25"/>
    </location>
</feature>
<dbReference type="InterPro" id="IPR046283">
    <property type="entry name" value="DUF6320"/>
</dbReference>
<reference evidence="3 4" key="1">
    <citation type="submission" date="2024-03" db="EMBL/GenBank/DDBJ databases">
        <title>Ignisphaera cupida sp. nov., a hyperthermophilic hydrolytic archaeon from a hot spring of Kamchatka, and proposal of Ignisphaeraceae fam. nov.</title>
        <authorList>
            <person name="Podosokorskaya O.A."/>
            <person name="Elcheninov A.G."/>
            <person name="Maltseva A.I."/>
            <person name="Zayulina K.S."/>
            <person name="Novikov A."/>
            <person name="Merkel A.Y."/>
        </authorList>
    </citation>
    <scope>NUCLEOTIDE SEQUENCE [LARGE SCALE GENOMIC DNA]</scope>
    <source>
        <strain evidence="3 4">38H-sp</strain>
    </source>
</reference>
<dbReference type="EMBL" id="JBCHKQ010000002">
    <property type="protein sequence ID" value="MEM5947802.1"/>
    <property type="molecule type" value="Genomic_DNA"/>
</dbReference>
<dbReference type="InterPro" id="IPR026870">
    <property type="entry name" value="Zinc_ribbon_dom"/>
</dbReference>